<protein>
    <submittedName>
        <fullName evidence="2">Uncharacterized protein</fullName>
    </submittedName>
</protein>
<evidence type="ECO:0000256" key="1">
    <source>
        <dbReference type="SAM" id="MobiDB-lite"/>
    </source>
</evidence>
<accession>A0AB34H0D6</accession>
<feature type="region of interest" description="Disordered" evidence="1">
    <location>
        <begin position="290"/>
        <end position="344"/>
    </location>
</feature>
<feature type="compositionally biased region" description="Low complexity" evidence="1">
    <location>
        <begin position="167"/>
        <end position="186"/>
    </location>
</feature>
<evidence type="ECO:0000313" key="3">
    <source>
        <dbReference type="Proteomes" id="UP001159641"/>
    </source>
</evidence>
<keyword evidence="3" id="KW-1185">Reference proteome</keyword>
<dbReference type="AlphaFoldDB" id="A0AB34H0D6"/>
<evidence type="ECO:0000313" key="2">
    <source>
        <dbReference type="EMBL" id="KAJ8786227.1"/>
    </source>
</evidence>
<reference evidence="2 3" key="1">
    <citation type="submission" date="2022-11" db="EMBL/GenBank/DDBJ databases">
        <title>Whole genome sequence of Eschrichtius robustus ER-17-0199.</title>
        <authorList>
            <person name="Bruniche-Olsen A."/>
            <person name="Black A.N."/>
            <person name="Fields C.J."/>
            <person name="Walden K."/>
            <person name="Dewoody J.A."/>
        </authorList>
    </citation>
    <scope>NUCLEOTIDE SEQUENCE [LARGE SCALE GENOMIC DNA]</scope>
    <source>
        <strain evidence="2">ER-17-0199</strain>
        <tissue evidence="2">Blubber</tissue>
    </source>
</reference>
<feature type="compositionally biased region" description="Low complexity" evidence="1">
    <location>
        <begin position="62"/>
        <end position="72"/>
    </location>
</feature>
<dbReference type="EMBL" id="JAIQCJ010001995">
    <property type="protein sequence ID" value="KAJ8786227.1"/>
    <property type="molecule type" value="Genomic_DNA"/>
</dbReference>
<name>A0AB34H0D6_ESCRO</name>
<organism evidence="2 3">
    <name type="scientific">Eschrichtius robustus</name>
    <name type="common">California gray whale</name>
    <name type="synonym">Eschrichtius gibbosus</name>
    <dbReference type="NCBI Taxonomy" id="9764"/>
    <lineage>
        <taxon>Eukaryota</taxon>
        <taxon>Metazoa</taxon>
        <taxon>Chordata</taxon>
        <taxon>Craniata</taxon>
        <taxon>Vertebrata</taxon>
        <taxon>Euteleostomi</taxon>
        <taxon>Mammalia</taxon>
        <taxon>Eutheria</taxon>
        <taxon>Laurasiatheria</taxon>
        <taxon>Artiodactyla</taxon>
        <taxon>Whippomorpha</taxon>
        <taxon>Cetacea</taxon>
        <taxon>Mysticeti</taxon>
        <taxon>Eschrichtiidae</taxon>
        <taxon>Eschrichtius</taxon>
    </lineage>
</organism>
<feature type="compositionally biased region" description="Polar residues" evidence="1">
    <location>
        <begin position="335"/>
        <end position="344"/>
    </location>
</feature>
<gene>
    <name evidence="2" type="ORF">J1605_006447</name>
</gene>
<sequence>MQATRVRALVREDPTCHGVIKPLPVAGARGARGSPGHVTRVSTDSRRRGPSPALVGPDGGHAALPGTGAGWAAPPPLVGRPPPSAAAPLPGRPGQVALAVPGLDAPGNGRARRQPGSHPATSDTPADARPACRRARRHGAPQEAGPGLPKTRTARTGDRGPGGGWGRAATYRGRSAGLRAGRVARAPPRRRREDDGSERNSKLRFRRAPRPVLASNAAAAAAASGFMAKTPAPLPLPPPPPPRAEVPVTRRSTPGLRGRSPASTVRHVQPPRARAWVTWHKHVCPQWLRPSLRPGREQGGAMLDPPADASAPELSTQREEKKLNPLELCGGRGTLPSSSSTCTH</sequence>
<feature type="region of interest" description="Disordered" evidence="1">
    <location>
        <begin position="21"/>
        <end position="210"/>
    </location>
</feature>
<comment type="caution">
    <text evidence="2">The sequence shown here is derived from an EMBL/GenBank/DDBJ whole genome shotgun (WGS) entry which is preliminary data.</text>
</comment>
<proteinExistence type="predicted"/>
<feature type="compositionally biased region" description="Pro residues" evidence="1">
    <location>
        <begin position="73"/>
        <end position="85"/>
    </location>
</feature>
<feature type="compositionally biased region" description="Basic and acidic residues" evidence="1">
    <location>
        <begin position="191"/>
        <end position="201"/>
    </location>
</feature>
<feature type="region of interest" description="Disordered" evidence="1">
    <location>
        <begin position="236"/>
        <end position="269"/>
    </location>
</feature>
<dbReference type="Proteomes" id="UP001159641">
    <property type="component" value="Unassembled WGS sequence"/>
</dbReference>